<accession>A0A089LRZ8</accession>
<organism evidence="2 3">
    <name type="scientific">Paenibacillus stellifer</name>
    <dbReference type="NCBI Taxonomy" id="169760"/>
    <lineage>
        <taxon>Bacteria</taxon>
        <taxon>Bacillati</taxon>
        <taxon>Bacillota</taxon>
        <taxon>Bacilli</taxon>
        <taxon>Bacillales</taxon>
        <taxon>Paenibacillaceae</taxon>
        <taxon>Paenibacillus</taxon>
    </lineage>
</organism>
<gene>
    <name evidence="2" type="ORF">PSTEL_15755</name>
</gene>
<feature type="transmembrane region" description="Helical" evidence="1">
    <location>
        <begin position="42"/>
        <end position="66"/>
    </location>
</feature>
<reference evidence="2 3" key="1">
    <citation type="submission" date="2014-08" db="EMBL/GenBank/DDBJ databases">
        <title>Comparative genomics of the Paenibacillus odorifer group.</title>
        <authorList>
            <person name="den Bakker H.C."/>
            <person name="Tsai Y.-C."/>
            <person name="Martin N."/>
            <person name="Korlach J."/>
            <person name="Wiedmann M."/>
        </authorList>
    </citation>
    <scope>NUCLEOTIDE SEQUENCE [LARGE SCALE GENOMIC DNA]</scope>
    <source>
        <strain evidence="2 3">DSM 14472</strain>
    </source>
</reference>
<dbReference type="Proteomes" id="UP000029507">
    <property type="component" value="Chromosome"/>
</dbReference>
<name>A0A089LRZ8_9BACL</name>
<sequence>MKRETLFLKIAVFLMGVPILALCVLGIPSIVKETAERYPGYWLYPLLIILYGSAIPFFAALIQAFKLLSYIDKNNAFSELSVRALKIIKYCAFIISILFTASLPFLYFIADEDDAPGLIVIGLVIIFASIVVAVFAAVLQKLLNNAIDIKSENDLTV</sequence>
<keyword evidence="1" id="KW-0812">Transmembrane</keyword>
<dbReference type="Pfam" id="PF11188">
    <property type="entry name" value="DUF2975"/>
    <property type="match status" value="1"/>
</dbReference>
<keyword evidence="3" id="KW-1185">Reference proteome</keyword>
<dbReference type="AlphaFoldDB" id="A0A089LRZ8"/>
<dbReference type="RefSeq" id="WP_038696511.1">
    <property type="nucleotide sequence ID" value="NZ_CP009286.1"/>
</dbReference>
<dbReference type="InterPro" id="IPR021354">
    <property type="entry name" value="DUF2975"/>
</dbReference>
<dbReference type="OrthoDB" id="1100174at2"/>
<feature type="transmembrane region" description="Helical" evidence="1">
    <location>
        <begin position="7"/>
        <end position="30"/>
    </location>
</feature>
<dbReference type="KEGG" id="pste:PSTEL_15755"/>
<dbReference type="STRING" id="169760.PSTEL_15755"/>
<evidence type="ECO:0000256" key="1">
    <source>
        <dbReference type="SAM" id="Phobius"/>
    </source>
</evidence>
<evidence type="ECO:0000313" key="2">
    <source>
        <dbReference type="EMBL" id="AIQ64326.1"/>
    </source>
</evidence>
<protein>
    <submittedName>
        <fullName evidence="2">Membrane protein</fullName>
    </submittedName>
</protein>
<proteinExistence type="predicted"/>
<keyword evidence="1" id="KW-0472">Membrane</keyword>
<dbReference type="HOGENOM" id="CLU_137354_0_0_9"/>
<dbReference type="EMBL" id="CP009286">
    <property type="protein sequence ID" value="AIQ64326.1"/>
    <property type="molecule type" value="Genomic_DNA"/>
</dbReference>
<feature type="transmembrane region" description="Helical" evidence="1">
    <location>
        <begin position="87"/>
        <end position="109"/>
    </location>
</feature>
<evidence type="ECO:0000313" key="3">
    <source>
        <dbReference type="Proteomes" id="UP000029507"/>
    </source>
</evidence>
<feature type="transmembrane region" description="Helical" evidence="1">
    <location>
        <begin position="115"/>
        <end position="139"/>
    </location>
</feature>
<keyword evidence="1" id="KW-1133">Transmembrane helix</keyword>